<keyword evidence="3" id="KW-1185">Reference proteome</keyword>
<evidence type="ECO:0000313" key="3">
    <source>
        <dbReference type="Proteomes" id="UP000763802"/>
    </source>
</evidence>
<name>A0ABS5WV22_9RHOB</name>
<dbReference type="Proteomes" id="UP000763802">
    <property type="component" value="Unassembled WGS sequence"/>
</dbReference>
<sequence length="122" mass="12681">MISTVSWKVGKKTRKLKLSTRAQLRLEEEFDGQPVDQILQAFVAGSKGVKLLVAMVKACSNDGAGLDGDDDGESEAIELIDAAGGPQLVVAKLSEVVAAAFPQPDPAKDGEEAGNDAADQTA</sequence>
<feature type="region of interest" description="Disordered" evidence="1">
    <location>
        <begin position="101"/>
        <end position="122"/>
    </location>
</feature>
<organism evidence="2 3">
    <name type="scientific">Falsiruegeria litorea</name>
    <dbReference type="NCBI Taxonomy" id="1280831"/>
    <lineage>
        <taxon>Bacteria</taxon>
        <taxon>Pseudomonadati</taxon>
        <taxon>Pseudomonadota</taxon>
        <taxon>Alphaproteobacteria</taxon>
        <taxon>Rhodobacterales</taxon>
        <taxon>Roseobacteraceae</taxon>
        <taxon>Falsiruegeria</taxon>
    </lineage>
</organism>
<dbReference type="EMBL" id="JAHHDY010000018">
    <property type="protein sequence ID" value="MBT3142916.1"/>
    <property type="molecule type" value="Genomic_DNA"/>
</dbReference>
<evidence type="ECO:0000313" key="2">
    <source>
        <dbReference type="EMBL" id="MBT3142916.1"/>
    </source>
</evidence>
<reference evidence="2 3" key="1">
    <citation type="submission" date="2021-05" db="EMBL/GenBank/DDBJ databases">
        <title>Draft genomes of marine bacteria isolated from model chitin particles.</title>
        <authorList>
            <person name="Datta M.S."/>
            <person name="Schwartzman J.A."/>
            <person name="Cordero O."/>
        </authorList>
    </citation>
    <scope>NUCLEOTIDE SEQUENCE [LARGE SCALE GENOMIC DNA]</scope>
    <source>
        <strain evidence="2 3">4E07</strain>
    </source>
</reference>
<comment type="caution">
    <text evidence="2">The sequence shown here is derived from an EMBL/GenBank/DDBJ whole genome shotgun (WGS) entry which is preliminary data.</text>
</comment>
<protein>
    <recommendedName>
        <fullName evidence="4">Tail assembly chaperone</fullName>
    </recommendedName>
</protein>
<accession>A0ABS5WV22</accession>
<evidence type="ECO:0008006" key="4">
    <source>
        <dbReference type="Google" id="ProtNLM"/>
    </source>
</evidence>
<evidence type="ECO:0000256" key="1">
    <source>
        <dbReference type="SAM" id="MobiDB-lite"/>
    </source>
</evidence>
<dbReference type="RefSeq" id="WP_215194129.1">
    <property type="nucleotide sequence ID" value="NZ_JAHHDY010000018.1"/>
</dbReference>
<proteinExistence type="predicted"/>
<gene>
    <name evidence="2" type="ORF">KL867_17745</name>
</gene>